<comment type="caution">
    <text evidence="2">The sequence shown here is derived from an EMBL/GenBank/DDBJ whole genome shotgun (WGS) entry which is preliminary data.</text>
</comment>
<name>C8NIF7_9LACT</name>
<dbReference type="InterPro" id="IPR010982">
    <property type="entry name" value="Lambda_DNA-bd_dom_sf"/>
</dbReference>
<evidence type="ECO:0000259" key="1">
    <source>
        <dbReference type="PROSITE" id="PS50943"/>
    </source>
</evidence>
<organism evidence="2 3">
    <name type="scientific">Granulicatella adiacens ATCC 49175</name>
    <dbReference type="NCBI Taxonomy" id="638301"/>
    <lineage>
        <taxon>Bacteria</taxon>
        <taxon>Bacillati</taxon>
        <taxon>Bacillota</taxon>
        <taxon>Bacilli</taxon>
        <taxon>Lactobacillales</taxon>
        <taxon>Carnobacteriaceae</taxon>
        <taxon>Granulicatella</taxon>
    </lineage>
</organism>
<reference evidence="2 3" key="1">
    <citation type="submission" date="2009-08" db="EMBL/GenBank/DDBJ databases">
        <authorList>
            <person name="Muzny D."/>
            <person name="Qin X."/>
            <person name="Deng J."/>
            <person name="Jiang H."/>
            <person name="Liu Y."/>
            <person name="Qu J."/>
            <person name="Song X.-Z."/>
            <person name="Zhang L."/>
            <person name="Thornton R."/>
            <person name="Coyle M."/>
            <person name="Francisco L."/>
            <person name="Jackson L."/>
            <person name="Javaid M."/>
            <person name="Korchina V."/>
            <person name="Kovar C."/>
            <person name="Mata R."/>
            <person name="Mathew T."/>
            <person name="Ngo R."/>
            <person name="Nguyen L."/>
            <person name="Nguyen N."/>
            <person name="Okwuonu G."/>
            <person name="Ongeri F."/>
            <person name="Pham C."/>
            <person name="Simmons D."/>
            <person name="Wilczek-Boney K."/>
            <person name="Hale W."/>
            <person name="Jakkamsetti A."/>
            <person name="Pham P."/>
            <person name="Ruth R."/>
            <person name="San Lucas F."/>
            <person name="Warren J."/>
            <person name="Zhang J."/>
            <person name="Zhao Z."/>
            <person name="Zhou C."/>
            <person name="Zhu D."/>
            <person name="Lee S."/>
            <person name="Bess C."/>
            <person name="Blankenburg K."/>
            <person name="Forbes L."/>
            <person name="Fu Q."/>
            <person name="Gubbala S."/>
            <person name="Hirani K."/>
            <person name="Jayaseelan J.C."/>
            <person name="Lara F."/>
            <person name="Munidasa M."/>
            <person name="Palculict T."/>
            <person name="Patil S."/>
            <person name="Pu L.-L."/>
            <person name="Saada N."/>
            <person name="Tang L."/>
            <person name="Weissenberger G."/>
            <person name="Zhu Y."/>
            <person name="Hemphill L."/>
            <person name="Shang Y."/>
            <person name="Youmans B."/>
            <person name="Ayvaz T."/>
            <person name="Ross M."/>
            <person name="Santibanez J."/>
            <person name="Aqrawi P."/>
            <person name="Gross S."/>
            <person name="Joshi V."/>
            <person name="Fowler G."/>
            <person name="Nazareth L."/>
            <person name="Reid J."/>
            <person name="Worley K."/>
            <person name="Petrosino J."/>
            <person name="Highlander S."/>
            <person name="Gibbs R."/>
        </authorList>
    </citation>
    <scope>NUCLEOTIDE SEQUENCE [LARGE SCALE GENOMIC DNA]</scope>
    <source>
        <strain evidence="2 3">ATCC 49175</strain>
    </source>
</reference>
<dbReference type="CDD" id="cd00093">
    <property type="entry name" value="HTH_XRE"/>
    <property type="match status" value="1"/>
</dbReference>
<dbReference type="AlphaFoldDB" id="C8NIF7"/>
<protein>
    <submittedName>
        <fullName evidence="2">DNA-binding helix-turn-helix protein</fullName>
    </submittedName>
</protein>
<dbReference type="eggNOG" id="COG3655">
    <property type="taxonomic scope" value="Bacteria"/>
</dbReference>
<sequence>MEKRGENMKFNYNGLWKTLIDRNMKKKDLIDKTGISPTTVSKMVRGDAVSLTIIGKICEELGTDIGDLICINKDIKENK</sequence>
<feature type="domain" description="HTH cro/C1-type" evidence="1">
    <location>
        <begin position="31"/>
        <end position="68"/>
    </location>
</feature>
<dbReference type="HOGENOM" id="CLU_066192_31_1_9"/>
<evidence type="ECO:0000313" key="2">
    <source>
        <dbReference type="EMBL" id="EEW36583.1"/>
    </source>
</evidence>
<dbReference type="PROSITE" id="PS50943">
    <property type="entry name" value="HTH_CROC1"/>
    <property type="match status" value="1"/>
</dbReference>
<dbReference type="InterPro" id="IPR001387">
    <property type="entry name" value="Cro/C1-type_HTH"/>
</dbReference>
<keyword evidence="3" id="KW-1185">Reference proteome</keyword>
<gene>
    <name evidence="2" type="ORF">HMPREF0444_1702</name>
</gene>
<dbReference type="SUPFAM" id="SSF47413">
    <property type="entry name" value="lambda repressor-like DNA-binding domains"/>
    <property type="match status" value="1"/>
</dbReference>
<dbReference type="STRING" id="638301.HMPREF0444_1702"/>
<dbReference type="GO" id="GO:0003677">
    <property type="term" value="F:DNA binding"/>
    <property type="evidence" value="ECO:0007669"/>
    <property type="project" value="UniProtKB-KW"/>
</dbReference>
<dbReference type="Proteomes" id="UP000005926">
    <property type="component" value="Unassembled WGS sequence"/>
</dbReference>
<accession>C8NIF7</accession>
<keyword evidence="2" id="KW-0238">DNA-binding</keyword>
<proteinExistence type="predicted"/>
<dbReference type="Pfam" id="PF13443">
    <property type="entry name" value="HTH_26"/>
    <property type="match status" value="1"/>
</dbReference>
<dbReference type="EMBL" id="ACKZ01000028">
    <property type="protein sequence ID" value="EEW36583.1"/>
    <property type="molecule type" value="Genomic_DNA"/>
</dbReference>
<dbReference type="Gene3D" id="1.10.260.40">
    <property type="entry name" value="lambda repressor-like DNA-binding domains"/>
    <property type="match status" value="1"/>
</dbReference>
<evidence type="ECO:0000313" key="3">
    <source>
        <dbReference type="Proteomes" id="UP000005926"/>
    </source>
</evidence>